<feature type="chain" id="PRO_5026302998" evidence="1">
    <location>
        <begin position="19"/>
        <end position="337"/>
    </location>
</feature>
<protein>
    <submittedName>
        <fullName evidence="2">Uncharacterized protein</fullName>
    </submittedName>
</protein>
<evidence type="ECO:0000313" key="3">
    <source>
        <dbReference type="Proteomes" id="UP000799291"/>
    </source>
</evidence>
<dbReference type="OrthoDB" id="3799720at2759"/>
<feature type="signal peptide" evidence="1">
    <location>
        <begin position="1"/>
        <end position="18"/>
    </location>
</feature>
<evidence type="ECO:0000256" key="1">
    <source>
        <dbReference type="SAM" id="SignalP"/>
    </source>
</evidence>
<dbReference type="EMBL" id="MU005570">
    <property type="protein sequence ID" value="KAF2691255.1"/>
    <property type="molecule type" value="Genomic_DNA"/>
</dbReference>
<sequence>MDSFEALAILAFCAGAHAAALPQLPGLNLGAGTATTAAAGPATGSAAADVAVGKPTLPAVAGILPAVLAVPAAPGVGLPNLPVPGLAGGLPSVPKLPGLGDLLLPIPNVAGGGLPIPELLKVPAVGDLLPPVPNVGAGGLPVPGLLQLPAVGDLPLPLSAGGAGPKLPVIGELPVPLLLPVPDLPLPDLSIGDLPTGDLTDLASANALSKVVALGTTVLEVILSTLSKGASLLPWPGTDLVHSLPVGALPNGSLPINKSQVTAPKPLPAAGGLTGVLGGVTSGLPVVSGSSSPLNTVTGLTNNSPRRGWFILTSKRRRWSHEKSSCCRGTYLQSPRC</sequence>
<dbReference type="AlphaFoldDB" id="A0A6G1JMA9"/>
<gene>
    <name evidence="2" type="ORF">K458DRAFT_69385</name>
</gene>
<evidence type="ECO:0000313" key="2">
    <source>
        <dbReference type="EMBL" id="KAF2691255.1"/>
    </source>
</evidence>
<reference evidence="2" key="1">
    <citation type="journal article" date="2020" name="Stud. Mycol.">
        <title>101 Dothideomycetes genomes: a test case for predicting lifestyles and emergence of pathogens.</title>
        <authorList>
            <person name="Haridas S."/>
            <person name="Albert R."/>
            <person name="Binder M."/>
            <person name="Bloem J."/>
            <person name="Labutti K."/>
            <person name="Salamov A."/>
            <person name="Andreopoulos B."/>
            <person name="Baker S."/>
            <person name="Barry K."/>
            <person name="Bills G."/>
            <person name="Bluhm B."/>
            <person name="Cannon C."/>
            <person name="Castanera R."/>
            <person name="Culley D."/>
            <person name="Daum C."/>
            <person name="Ezra D."/>
            <person name="Gonzalez J."/>
            <person name="Henrissat B."/>
            <person name="Kuo A."/>
            <person name="Liang C."/>
            <person name="Lipzen A."/>
            <person name="Lutzoni F."/>
            <person name="Magnuson J."/>
            <person name="Mondo S."/>
            <person name="Nolan M."/>
            <person name="Ohm R."/>
            <person name="Pangilinan J."/>
            <person name="Park H.-J."/>
            <person name="Ramirez L."/>
            <person name="Alfaro M."/>
            <person name="Sun H."/>
            <person name="Tritt A."/>
            <person name="Yoshinaga Y."/>
            <person name="Zwiers L.-H."/>
            <person name="Turgeon B."/>
            <person name="Goodwin S."/>
            <person name="Spatafora J."/>
            <person name="Crous P."/>
            <person name="Grigoriev I."/>
        </authorList>
    </citation>
    <scope>NUCLEOTIDE SEQUENCE</scope>
    <source>
        <strain evidence="2">CBS 122367</strain>
    </source>
</reference>
<keyword evidence="3" id="KW-1185">Reference proteome</keyword>
<organism evidence="2 3">
    <name type="scientific">Lentithecium fluviatile CBS 122367</name>
    <dbReference type="NCBI Taxonomy" id="1168545"/>
    <lineage>
        <taxon>Eukaryota</taxon>
        <taxon>Fungi</taxon>
        <taxon>Dikarya</taxon>
        <taxon>Ascomycota</taxon>
        <taxon>Pezizomycotina</taxon>
        <taxon>Dothideomycetes</taxon>
        <taxon>Pleosporomycetidae</taxon>
        <taxon>Pleosporales</taxon>
        <taxon>Massarineae</taxon>
        <taxon>Lentitheciaceae</taxon>
        <taxon>Lentithecium</taxon>
    </lineage>
</organism>
<proteinExistence type="predicted"/>
<name>A0A6G1JMA9_9PLEO</name>
<dbReference type="Proteomes" id="UP000799291">
    <property type="component" value="Unassembled WGS sequence"/>
</dbReference>
<accession>A0A6G1JMA9</accession>
<keyword evidence="1" id="KW-0732">Signal</keyword>